<dbReference type="Pfam" id="PF00251">
    <property type="entry name" value="Glyco_hydro_32N"/>
    <property type="match status" value="1"/>
</dbReference>
<name>A0ABV6NN76_9BACI</name>
<evidence type="ECO:0000256" key="3">
    <source>
        <dbReference type="ARBA" id="ARBA00023295"/>
    </source>
</evidence>
<dbReference type="CDD" id="cd18622">
    <property type="entry name" value="GH32_Inu-like"/>
    <property type="match status" value="1"/>
</dbReference>
<dbReference type="InterPro" id="IPR013189">
    <property type="entry name" value="Glyco_hydro_32_C"/>
</dbReference>
<gene>
    <name evidence="6" type="ORF">ACFFH4_22005</name>
</gene>
<evidence type="ECO:0000256" key="2">
    <source>
        <dbReference type="ARBA" id="ARBA00022801"/>
    </source>
</evidence>
<keyword evidence="2" id="KW-0378">Hydrolase</keyword>
<keyword evidence="7" id="KW-1185">Reference proteome</keyword>
<dbReference type="Gene3D" id="2.115.10.20">
    <property type="entry name" value="Glycosyl hydrolase domain, family 43"/>
    <property type="match status" value="1"/>
</dbReference>
<dbReference type="InterPro" id="IPR013148">
    <property type="entry name" value="Glyco_hydro_32_N"/>
</dbReference>
<feature type="domain" description="Glycosyl hydrolase family 32 C-terminal" evidence="5">
    <location>
        <begin position="356"/>
        <end position="511"/>
    </location>
</feature>
<dbReference type="PANTHER" id="PTHR42800:SF1">
    <property type="entry name" value="EXOINULINASE INUD (AFU_ORTHOLOGUE AFUA_5G00480)"/>
    <property type="match status" value="1"/>
</dbReference>
<dbReference type="InterPro" id="IPR001362">
    <property type="entry name" value="Glyco_hydro_32"/>
</dbReference>
<evidence type="ECO:0000313" key="7">
    <source>
        <dbReference type="Proteomes" id="UP001589833"/>
    </source>
</evidence>
<dbReference type="InterPro" id="IPR023296">
    <property type="entry name" value="Glyco_hydro_beta-prop_sf"/>
</dbReference>
<evidence type="ECO:0000259" key="5">
    <source>
        <dbReference type="Pfam" id="PF08244"/>
    </source>
</evidence>
<keyword evidence="3" id="KW-0326">Glycosidase</keyword>
<evidence type="ECO:0000313" key="6">
    <source>
        <dbReference type="EMBL" id="MFC0561578.1"/>
    </source>
</evidence>
<dbReference type="Gene3D" id="2.60.120.560">
    <property type="entry name" value="Exo-inulinase, domain 1"/>
    <property type="match status" value="1"/>
</dbReference>
<dbReference type="SUPFAM" id="SSF75005">
    <property type="entry name" value="Arabinanase/levansucrase/invertase"/>
    <property type="match status" value="1"/>
</dbReference>
<proteinExistence type="inferred from homology"/>
<dbReference type="SUPFAM" id="SSF49899">
    <property type="entry name" value="Concanavalin A-like lectins/glucanases"/>
    <property type="match status" value="1"/>
</dbReference>
<dbReference type="Pfam" id="PF08244">
    <property type="entry name" value="Glyco_hydro_32C"/>
    <property type="match status" value="1"/>
</dbReference>
<sequence>MKKRYVLVVVTALIMIVGYVSETRSEVASFAAVTDDYYTEKYRPQYHFSTPQGRLADPNGLIYFEGEYHLFHQKMGTWAHAVSKDMLHWEHLPIALEHDELGQALSGTSVIDWNDTTGFFDGEAGMVAIYTSTEGGESQGIAYSKDNGRTWERYEGNPVIENPGIKDFRDPKVFWHEETEKWVMAVTTDKSVTFYNSPNLIDWQYQSKFGVDEQGNEHGTHVAVWETPDLFRLPVDGNEEKQKWVLTVSVGDNHVTDGSTNQYFIGEFDGYTFTNDNRPEEVLITDFGQDFYAAQSFNELAEGDDRRIWLAWMANWRYPYQSPTYPWMGSMSIPREVTLRTVEDGSIRLFQEPIRELKDIRATEHSIDSFTLEGEQVIEDFSGVSYEFEAVIEWEEVEQFGIRLRQSAEEETVVGVDLNSETIFLDRTKAGLDTLIDRNGERFQFGKRFEADFPVEREQIKIHGLVDESSVELFIDDGEMVFTNLIYTKPTNSGIELYAEGGSVEVVSLDFFHLHSTWREAPAEGEIERIVVSEEYLNVNIGESKEIIANVKPDWLGEIEPLEWEVSEPGMVEMNKIDDKTVLITGVEPGLTNLTIRDPNGDSSKEMIIRVSDGSHSAYIDGWGPSPLSGEQSGHWNIINESSVTSRLEHNHEWAKLYREELITGDFLVSADIQWVNQGAEGFPKYGLTITDEEKTTVSAFFNKDINMLETYAEFRGEAIGWEGVRLPQNTNLQEAQALKVEKLGDTFTFYFNDKEMYERTVEMVGNISVGIISENTEADFTNYVIQSTTSESYCLQDVIEMVKTADITPVGIKQSSLSHLDNAQKHFERAQQLYDDGKTNQATMQEEKGYKSVQNFLEYIQQRIERQIAEEVKEELVRMANYIIEHETESLNK</sequence>
<protein>
    <submittedName>
        <fullName evidence="6">GH32 C-terminal domain-containing protein</fullName>
    </submittedName>
</protein>
<reference evidence="6 7" key="1">
    <citation type="submission" date="2024-09" db="EMBL/GenBank/DDBJ databases">
        <authorList>
            <person name="Sun Q."/>
            <person name="Mori K."/>
        </authorList>
    </citation>
    <scope>NUCLEOTIDE SEQUENCE [LARGE SCALE GENOMIC DNA]</scope>
    <source>
        <strain evidence="6 7">NCAIM B.02301</strain>
    </source>
</reference>
<comment type="similarity">
    <text evidence="1">Belongs to the glycosyl hydrolase 32 family.</text>
</comment>
<dbReference type="PANTHER" id="PTHR42800">
    <property type="entry name" value="EXOINULINASE INUD (AFU_ORTHOLOGUE AFUA_5G00480)"/>
    <property type="match status" value="1"/>
</dbReference>
<feature type="domain" description="Glycosyl hydrolase family 32 N-terminal" evidence="4">
    <location>
        <begin position="47"/>
        <end position="353"/>
    </location>
</feature>
<evidence type="ECO:0000256" key="1">
    <source>
        <dbReference type="ARBA" id="ARBA00009902"/>
    </source>
</evidence>
<dbReference type="SMART" id="SM00640">
    <property type="entry name" value="Glyco_32"/>
    <property type="match status" value="1"/>
</dbReference>
<organism evidence="6 7">
    <name type="scientific">Halalkalibacter alkalisediminis</name>
    <dbReference type="NCBI Taxonomy" id="935616"/>
    <lineage>
        <taxon>Bacteria</taxon>
        <taxon>Bacillati</taxon>
        <taxon>Bacillota</taxon>
        <taxon>Bacilli</taxon>
        <taxon>Bacillales</taxon>
        <taxon>Bacillaceae</taxon>
        <taxon>Halalkalibacter</taxon>
    </lineage>
</organism>
<dbReference type="RefSeq" id="WP_273845512.1">
    <property type="nucleotide sequence ID" value="NZ_JAQQWT010000013.1"/>
</dbReference>
<dbReference type="InterPro" id="IPR013320">
    <property type="entry name" value="ConA-like_dom_sf"/>
</dbReference>
<comment type="caution">
    <text evidence="6">The sequence shown here is derived from an EMBL/GenBank/DDBJ whole genome shotgun (WGS) entry which is preliminary data.</text>
</comment>
<accession>A0ABV6NN76</accession>
<dbReference type="Proteomes" id="UP001589833">
    <property type="component" value="Unassembled WGS sequence"/>
</dbReference>
<dbReference type="EMBL" id="JBHLTR010000077">
    <property type="protein sequence ID" value="MFC0561578.1"/>
    <property type="molecule type" value="Genomic_DNA"/>
</dbReference>
<evidence type="ECO:0000259" key="4">
    <source>
        <dbReference type="Pfam" id="PF00251"/>
    </source>
</evidence>